<evidence type="ECO:0000313" key="3">
    <source>
        <dbReference type="Proteomes" id="UP001499843"/>
    </source>
</evidence>
<evidence type="ECO:0000256" key="1">
    <source>
        <dbReference type="SAM" id="Phobius"/>
    </source>
</evidence>
<sequence length="90" mass="9342">MHLGHVGQPSPEAVTRTPAPVTVMPALTTTEANAQTRIERVVGAQKDRMKRARRWGLSVGSFTSSMVGAPLAGPAIGLVGAADFSSIQGM</sequence>
<keyword evidence="1" id="KW-0812">Transmembrane</keyword>
<accession>A0ABN3CF08</accession>
<gene>
    <name evidence="2" type="ORF">GCM10009850_034280</name>
</gene>
<evidence type="ECO:0000313" key="2">
    <source>
        <dbReference type="EMBL" id="GAA2207970.1"/>
    </source>
</evidence>
<feature type="transmembrane region" description="Helical" evidence="1">
    <location>
        <begin position="55"/>
        <end position="82"/>
    </location>
</feature>
<keyword evidence="1" id="KW-0472">Membrane</keyword>
<name>A0ABN3CF08_9ACTN</name>
<protein>
    <submittedName>
        <fullName evidence="2">Uncharacterized protein</fullName>
    </submittedName>
</protein>
<comment type="caution">
    <text evidence="2">The sequence shown here is derived from an EMBL/GenBank/DDBJ whole genome shotgun (WGS) entry which is preliminary data.</text>
</comment>
<keyword evidence="1" id="KW-1133">Transmembrane helix</keyword>
<reference evidence="2 3" key="1">
    <citation type="journal article" date="2019" name="Int. J. Syst. Evol. Microbiol.">
        <title>The Global Catalogue of Microorganisms (GCM) 10K type strain sequencing project: providing services to taxonomists for standard genome sequencing and annotation.</title>
        <authorList>
            <consortium name="The Broad Institute Genomics Platform"/>
            <consortium name="The Broad Institute Genome Sequencing Center for Infectious Disease"/>
            <person name="Wu L."/>
            <person name="Ma J."/>
        </authorList>
    </citation>
    <scope>NUCLEOTIDE SEQUENCE [LARGE SCALE GENOMIC DNA]</scope>
    <source>
        <strain evidence="2 3">JCM 16114</strain>
    </source>
</reference>
<organism evidence="2 3">
    <name type="scientific">Nonomuraea monospora</name>
    <dbReference type="NCBI Taxonomy" id="568818"/>
    <lineage>
        <taxon>Bacteria</taxon>
        <taxon>Bacillati</taxon>
        <taxon>Actinomycetota</taxon>
        <taxon>Actinomycetes</taxon>
        <taxon>Streptosporangiales</taxon>
        <taxon>Streptosporangiaceae</taxon>
        <taxon>Nonomuraea</taxon>
    </lineage>
</organism>
<dbReference type="Proteomes" id="UP001499843">
    <property type="component" value="Unassembled WGS sequence"/>
</dbReference>
<dbReference type="EMBL" id="BAAAQX010000007">
    <property type="protein sequence ID" value="GAA2207970.1"/>
    <property type="molecule type" value="Genomic_DNA"/>
</dbReference>
<proteinExistence type="predicted"/>
<keyword evidence="3" id="KW-1185">Reference proteome</keyword>